<accession>A0A915L1T6</accession>
<dbReference type="AlphaFoldDB" id="A0A915L1T6"/>
<name>A0A915L1T6_ROMCU</name>
<evidence type="ECO:0000313" key="3">
    <source>
        <dbReference type="WBParaSite" id="nRc.2.0.1.t44681-RA"/>
    </source>
</evidence>
<dbReference type="WBParaSite" id="nRc.2.0.1.t44681-RA">
    <property type="protein sequence ID" value="nRc.2.0.1.t44681-RA"/>
    <property type="gene ID" value="nRc.2.0.1.g44681"/>
</dbReference>
<evidence type="ECO:0000313" key="2">
    <source>
        <dbReference type="Proteomes" id="UP000887565"/>
    </source>
</evidence>
<organism evidence="2 3">
    <name type="scientific">Romanomermis culicivorax</name>
    <name type="common">Nematode worm</name>
    <dbReference type="NCBI Taxonomy" id="13658"/>
    <lineage>
        <taxon>Eukaryota</taxon>
        <taxon>Metazoa</taxon>
        <taxon>Ecdysozoa</taxon>
        <taxon>Nematoda</taxon>
        <taxon>Enoplea</taxon>
        <taxon>Dorylaimia</taxon>
        <taxon>Mermithida</taxon>
        <taxon>Mermithoidea</taxon>
        <taxon>Mermithidae</taxon>
        <taxon>Romanomermis</taxon>
    </lineage>
</organism>
<protein>
    <submittedName>
        <fullName evidence="3">ATP synthase F0 subunit 8</fullName>
    </submittedName>
</protein>
<feature type="transmembrane region" description="Helical" evidence="1">
    <location>
        <begin position="35"/>
        <end position="54"/>
    </location>
</feature>
<dbReference type="Proteomes" id="UP000887565">
    <property type="component" value="Unplaced"/>
</dbReference>
<keyword evidence="1" id="KW-0472">Membrane</keyword>
<keyword evidence="1" id="KW-0812">Transmembrane</keyword>
<sequence>MVSNAKFGVYNATITTKIDEDIIPNNVQSDKTFNSLLLILFLILFFMLFVYCLLTKKNVWKTLIASIFGPSSSSLTKNGSCSSIDEQKSILSKYQLFTNDNNVLVADCADKLKNKRVFFWRSVNFSLTYCCCWKTLLPSEERMNNKLWDKRQ</sequence>
<keyword evidence="1" id="KW-1133">Transmembrane helix</keyword>
<reference evidence="3" key="1">
    <citation type="submission" date="2022-11" db="UniProtKB">
        <authorList>
            <consortium name="WormBaseParasite"/>
        </authorList>
    </citation>
    <scope>IDENTIFICATION</scope>
</reference>
<proteinExistence type="predicted"/>
<keyword evidence="2" id="KW-1185">Reference proteome</keyword>
<evidence type="ECO:0000256" key="1">
    <source>
        <dbReference type="SAM" id="Phobius"/>
    </source>
</evidence>